<evidence type="ECO:0000259" key="7">
    <source>
        <dbReference type="Pfam" id="PF09210"/>
    </source>
</evidence>
<keyword evidence="9" id="KW-1185">Reference proteome</keyword>
<protein>
    <recommendedName>
        <fullName evidence="10">Glycoside hydrolase family 57</fullName>
    </recommendedName>
</protein>
<dbReference type="GO" id="GO:0005576">
    <property type="term" value="C:extracellular region"/>
    <property type="evidence" value="ECO:0007669"/>
    <property type="project" value="TreeGrafter"/>
</dbReference>
<evidence type="ECO:0000313" key="9">
    <source>
        <dbReference type="Proteomes" id="UP000002377"/>
    </source>
</evidence>
<dbReference type="OrthoDB" id="9803279at2"/>
<dbReference type="Pfam" id="PF03065">
    <property type="entry name" value="Glyco_hydro_57"/>
    <property type="match status" value="1"/>
</dbReference>
<dbReference type="GO" id="GO:0003844">
    <property type="term" value="F:1,4-alpha-glucan branching enzyme activity"/>
    <property type="evidence" value="ECO:0007669"/>
    <property type="project" value="InterPro"/>
</dbReference>
<organism evidence="8 9">
    <name type="scientific">Thermincola potens (strain JR)</name>
    <dbReference type="NCBI Taxonomy" id="635013"/>
    <lineage>
        <taxon>Bacteria</taxon>
        <taxon>Bacillati</taxon>
        <taxon>Bacillota</taxon>
        <taxon>Clostridia</taxon>
        <taxon>Eubacteriales</taxon>
        <taxon>Thermincolaceae</taxon>
        <taxon>Thermincola</taxon>
    </lineage>
</organism>
<dbReference type="InterPro" id="IPR028995">
    <property type="entry name" value="Glyco_hydro_57/38_cen_sf"/>
</dbReference>
<dbReference type="KEGG" id="tjr:TherJR_0885"/>
<dbReference type="InterPro" id="IPR027291">
    <property type="entry name" value="Glyco_hydro_38_N_sf"/>
</dbReference>
<evidence type="ECO:0000256" key="4">
    <source>
        <dbReference type="PIRSR" id="PIRSR640042-2"/>
    </source>
</evidence>
<evidence type="ECO:0000313" key="8">
    <source>
        <dbReference type="EMBL" id="ADG81752.1"/>
    </source>
</evidence>
<feature type="binding site" evidence="4">
    <location>
        <position position="465"/>
    </location>
    <ligand>
        <name>substrate</name>
    </ligand>
</feature>
<reference evidence="8 9" key="1">
    <citation type="submission" date="2010-05" db="EMBL/GenBank/DDBJ databases">
        <title>Complete sequence of Thermincola sp. JR.</title>
        <authorList>
            <consortium name="US DOE Joint Genome Institute"/>
            <person name="Lucas S."/>
            <person name="Copeland A."/>
            <person name="Lapidus A."/>
            <person name="Cheng J.-F."/>
            <person name="Bruce D."/>
            <person name="Goodwin L."/>
            <person name="Pitluck S."/>
            <person name="Chertkov O."/>
            <person name="Detter J.C."/>
            <person name="Han C."/>
            <person name="Tapia R."/>
            <person name="Land M."/>
            <person name="Hauser L."/>
            <person name="Kyrpides N."/>
            <person name="Mikhailova N."/>
            <person name="Hazen T.C."/>
            <person name="Woyke T."/>
        </authorList>
    </citation>
    <scope>NUCLEOTIDE SEQUENCE [LARGE SCALE GENOMIC DNA]</scope>
    <source>
        <strain evidence="8 9">JR</strain>
    </source>
</reference>
<dbReference type="STRING" id="635013.TherJR_0885"/>
<evidence type="ECO:0008006" key="10">
    <source>
        <dbReference type="Google" id="ProtNLM"/>
    </source>
</evidence>
<feature type="active site" description="Nucleophile" evidence="3">
    <location>
        <position position="190"/>
    </location>
</feature>
<dbReference type="EMBL" id="CP002028">
    <property type="protein sequence ID" value="ADG81752.1"/>
    <property type="molecule type" value="Genomic_DNA"/>
</dbReference>
<dbReference type="InterPro" id="IPR037090">
    <property type="entry name" value="57_glycoside_trans_central"/>
</dbReference>
<evidence type="ECO:0000256" key="1">
    <source>
        <dbReference type="ARBA" id="ARBA00006821"/>
    </source>
</evidence>
<dbReference type="HOGENOM" id="CLU_008192_1_0_9"/>
<dbReference type="PANTHER" id="PTHR41695:SF1">
    <property type="entry name" value="1,4-ALPHA-GLUCAN BRANCHING ENZYME TK1436"/>
    <property type="match status" value="1"/>
</dbReference>
<evidence type="ECO:0000256" key="2">
    <source>
        <dbReference type="ARBA" id="ARBA00023277"/>
    </source>
</evidence>
<feature type="binding site" evidence="4">
    <location>
        <position position="405"/>
    </location>
    <ligand>
        <name>substrate</name>
    </ligand>
</feature>
<evidence type="ECO:0000256" key="3">
    <source>
        <dbReference type="PIRSR" id="PIRSR640042-1"/>
    </source>
</evidence>
<dbReference type="InterPro" id="IPR011330">
    <property type="entry name" value="Glyco_hydro/deAcase_b/a-brl"/>
</dbReference>
<keyword evidence="2 5" id="KW-0119">Carbohydrate metabolism</keyword>
<dbReference type="CDD" id="cd10792">
    <property type="entry name" value="GH57N_AmyC_like"/>
    <property type="match status" value="1"/>
</dbReference>
<dbReference type="Gene3D" id="3.20.110.10">
    <property type="entry name" value="Glycoside hydrolase 38, N terminal domain"/>
    <property type="match status" value="1"/>
</dbReference>
<name>D5XDA4_THEPJ</name>
<feature type="domain" description="1,4-alpha-glucan branching enzyme C-terminal" evidence="7">
    <location>
        <begin position="425"/>
        <end position="525"/>
    </location>
</feature>
<gene>
    <name evidence="8" type="ordered locus">TherJR_0885</name>
</gene>
<evidence type="ECO:0000256" key="5">
    <source>
        <dbReference type="RuleBase" id="RU361196"/>
    </source>
</evidence>
<feature type="domain" description="Glycoside hydrolase family 57 N-terminal" evidence="6">
    <location>
        <begin position="7"/>
        <end position="395"/>
    </location>
</feature>
<sequence>MPKGYLALVLHAHLPYVRHPEHENFLEEKWLYEAITECYVPLINVFDSLLEDGVDFRLTMSITPPLLCMLNDDLLKERYRKHILKLLELAKKEVVRTRNDRSFNRLAKMYVDFFSRVYETYANKYHGNLISAYKKFQDLGKLEIITCGATHGFFPLLGIHREAIRAQVGIAVDNYRQFFGRPPKGIWLPECGYNPGDDYILDEFGIKYFFVDTHGVMNASVRPKYGVFAPIYCPSGVAAFGRDMETSKQVWSMHEGYPGDFNYREFYRDIGYDLDFDYVKPYIHPDGIRTHTGIKYYKITGKTDYKEPYNPDVALAKAAEHAGNFMFNRERQIEYLAEIMDRKPIVVSPYDAELFGHWWYEGPQWLNFLIRKIAYDTDIFKLITPSEYLTEYPCNQVAVPSMSSWGYKGYNEVWLESSNHWIYRHLHKCAERMIELANMFPDAGGDLRRALNQAARELLLAQSSDWAFIMKTGTMVGYAVKRTKLHIHNFLSLYEDIKWNKINPHWLKELEDKNNIFPDIDYRYYASQPETTQHTKVVSY</sequence>
<feature type="active site" description="Proton donor" evidence="3">
    <location>
        <position position="351"/>
    </location>
</feature>
<proteinExistence type="inferred from homology"/>
<dbReference type="InterPro" id="IPR004300">
    <property type="entry name" value="Glyco_hydro_57_N"/>
</dbReference>
<dbReference type="PANTHER" id="PTHR41695">
    <property type="entry name" value="1,4-ALPHA-GLUCAN BRANCHING ENZYME RV3031-RELATED"/>
    <property type="match status" value="1"/>
</dbReference>
<dbReference type="InterPro" id="IPR040042">
    <property type="entry name" value="Branching_enz_MT3115-like"/>
</dbReference>
<dbReference type="eggNOG" id="COG1543">
    <property type="taxonomic scope" value="Bacteria"/>
</dbReference>
<dbReference type="InterPro" id="IPR015293">
    <property type="entry name" value="BE_C"/>
</dbReference>
<evidence type="ECO:0000259" key="6">
    <source>
        <dbReference type="Pfam" id="PF03065"/>
    </source>
</evidence>
<dbReference type="Proteomes" id="UP000002377">
    <property type="component" value="Chromosome"/>
</dbReference>
<dbReference type="Gene3D" id="1.20.1430.10">
    <property type="entry name" value="Families 57/38 glycoside transferase, middle domain"/>
    <property type="match status" value="1"/>
</dbReference>
<dbReference type="SUPFAM" id="SSF88713">
    <property type="entry name" value="Glycoside hydrolase/deacetylase"/>
    <property type="match status" value="1"/>
</dbReference>
<dbReference type="SUPFAM" id="SSF88688">
    <property type="entry name" value="Families 57/38 glycoside transferase middle domain"/>
    <property type="match status" value="1"/>
</dbReference>
<dbReference type="AlphaFoldDB" id="D5XDA4"/>
<accession>D5XDA4</accession>
<feature type="binding site" evidence="4">
    <location>
        <position position="259"/>
    </location>
    <ligand>
        <name>substrate</name>
    </ligand>
</feature>
<dbReference type="GO" id="GO:0030979">
    <property type="term" value="P:alpha-glucan biosynthetic process"/>
    <property type="evidence" value="ECO:0007669"/>
    <property type="project" value="InterPro"/>
</dbReference>
<dbReference type="Pfam" id="PF09210">
    <property type="entry name" value="BE_C"/>
    <property type="match status" value="1"/>
</dbReference>
<dbReference type="CAZy" id="GH57">
    <property type="family name" value="Glycoside Hydrolase Family 57"/>
</dbReference>
<comment type="similarity">
    <text evidence="1 5">Belongs to the glycosyl hydrolase 57 family.</text>
</comment>
<dbReference type="RefSeq" id="WP_013119771.1">
    <property type="nucleotide sequence ID" value="NC_014152.1"/>
</dbReference>
<feature type="binding site" evidence="4">
    <location>
        <position position="242"/>
    </location>
    <ligand>
        <name>substrate</name>
    </ligand>
</feature>